<feature type="domain" description="Solute-binding protein family 5" evidence="5">
    <location>
        <begin position="100"/>
        <end position="559"/>
    </location>
</feature>
<evidence type="ECO:0000256" key="1">
    <source>
        <dbReference type="ARBA" id="ARBA00005695"/>
    </source>
</evidence>
<evidence type="ECO:0000256" key="2">
    <source>
        <dbReference type="ARBA" id="ARBA00022448"/>
    </source>
</evidence>
<keyword evidence="2" id="KW-0813">Transport</keyword>
<dbReference type="GO" id="GO:0043190">
    <property type="term" value="C:ATP-binding cassette (ABC) transporter complex"/>
    <property type="evidence" value="ECO:0007669"/>
    <property type="project" value="InterPro"/>
</dbReference>
<sequence>MKSPFSSKKSRQALSKTAAIAVVVVIIIAVAAGVYFLTHKTTTTTTTTTPTFDTSVLTDIAQPAAPDSLDPATGFYVQDGPLFSAVYQELVEFNGSDYHEVVPVLAENYSVENDYNSFVFNIRPYATFSNGMPVNASDVWFSLYRTILMGQGVGISNYIGLLFNATQYSTDGNIALPWGVCDAIQNVTGIHTEGNANLTAKILSQILSNFNPSNTTIMKIMEYPNQAVVVLGNNKVEVNLLPGIHYKFFLTDMASWWGAIVYPGYIDAHGGVQYNQQNDYINQNGAIGSGPYVISSVQTGFSQITLKANPNYWANGHSVPVVAQPAKIPNIVIYYGLSHTDRLEEFDKNQAQISYVSVPYISQMESGYYNSSASSAILDNLGETPGVFYISMNEQVFPTNITDFRLALEHAVNYTDLLDLYSVNGNILAKEFLGPISPTFPGYYNPDNLPMYSYNLNEAIHYLQLAGEQGKFYVTLPNGTKIGDTSGSPLPTLDIYTLSPVPQIMQEELTIVEQDLAQIGVSANIKAVAASVTDNWDSGSSTPALVQLGWVPDWPDPVAQQLIPLTDINDGGLSGDLAWMNVSTLTQMYNTLPYITNTTEQEQLVGKAYNITYNNAPYIWLPYPSTYYFVQPYIGGFQYNPYVGYFYNMMYYKYAP</sequence>
<evidence type="ECO:0000313" key="6">
    <source>
        <dbReference type="EMBL" id="MUN29865.1"/>
    </source>
</evidence>
<evidence type="ECO:0000259" key="5">
    <source>
        <dbReference type="Pfam" id="PF00496"/>
    </source>
</evidence>
<dbReference type="GO" id="GO:1904680">
    <property type="term" value="F:peptide transmembrane transporter activity"/>
    <property type="evidence" value="ECO:0007669"/>
    <property type="project" value="TreeGrafter"/>
</dbReference>
<dbReference type="InterPro" id="IPR030678">
    <property type="entry name" value="Peptide/Ni-bd"/>
</dbReference>
<protein>
    <submittedName>
        <fullName evidence="6">ABC transporter substrate-binding protein</fullName>
    </submittedName>
</protein>
<keyword evidence="4" id="KW-0812">Transmembrane</keyword>
<reference evidence="6 7" key="1">
    <citation type="submission" date="2019-10" db="EMBL/GenBank/DDBJ databases">
        <title>Sequencing and Assembly of Multiple Reported Metal-Biooxidizing Members of the Extremely Thermoacidophilic Archaeal Family Sulfolobaceae.</title>
        <authorList>
            <person name="Counts J.A."/>
            <person name="Kelly R.M."/>
        </authorList>
    </citation>
    <scope>NUCLEOTIDE SEQUENCE [LARGE SCALE GENOMIC DNA]</scope>
    <source>
        <strain evidence="6 7">DSM 6482</strain>
    </source>
</reference>
<gene>
    <name evidence="6" type="ORF">GC250_10575</name>
</gene>
<name>A0A6A9QRD1_SULME</name>
<dbReference type="EMBL" id="WGGD01000005">
    <property type="protein sequence ID" value="MUN29865.1"/>
    <property type="molecule type" value="Genomic_DNA"/>
</dbReference>
<dbReference type="InterPro" id="IPR039424">
    <property type="entry name" value="SBP_5"/>
</dbReference>
<accession>A0A6A9QRD1</accession>
<comment type="similarity">
    <text evidence="1">Belongs to the bacterial solute-binding protein 5 family.</text>
</comment>
<keyword evidence="4" id="KW-0472">Membrane</keyword>
<keyword evidence="7" id="KW-1185">Reference proteome</keyword>
<feature type="transmembrane region" description="Helical" evidence="4">
    <location>
        <begin position="20"/>
        <end position="38"/>
    </location>
</feature>
<dbReference type="Pfam" id="PF00496">
    <property type="entry name" value="SBP_bac_5"/>
    <property type="match status" value="1"/>
</dbReference>
<evidence type="ECO:0000256" key="3">
    <source>
        <dbReference type="ARBA" id="ARBA00022729"/>
    </source>
</evidence>
<organism evidence="6 7">
    <name type="scientific">Sulfuracidifex metallicus DSM 6482 = JCM 9184</name>
    <dbReference type="NCBI Taxonomy" id="523847"/>
    <lineage>
        <taxon>Archaea</taxon>
        <taxon>Thermoproteota</taxon>
        <taxon>Thermoprotei</taxon>
        <taxon>Sulfolobales</taxon>
        <taxon>Sulfolobaceae</taxon>
        <taxon>Sulfuracidifex</taxon>
    </lineage>
</organism>
<dbReference type="Gene3D" id="3.10.105.10">
    <property type="entry name" value="Dipeptide-binding Protein, Domain 3"/>
    <property type="match status" value="1"/>
</dbReference>
<keyword evidence="3" id="KW-0732">Signal</keyword>
<dbReference type="Proteomes" id="UP000470772">
    <property type="component" value="Unassembled WGS sequence"/>
</dbReference>
<dbReference type="RefSeq" id="WP_156017576.1">
    <property type="nucleotide sequence ID" value="NZ_WGGD01000005.1"/>
</dbReference>
<dbReference type="GO" id="GO:0042597">
    <property type="term" value="C:periplasmic space"/>
    <property type="evidence" value="ECO:0007669"/>
    <property type="project" value="UniProtKB-ARBA"/>
</dbReference>
<dbReference type="Gene3D" id="3.40.190.10">
    <property type="entry name" value="Periplasmic binding protein-like II"/>
    <property type="match status" value="1"/>
</dbReference>
<proteinExistence type="inferred from homology"/>
<evidence type="ECO:0000256" key="4">
    <source>
        <dbReference type="SAM" id="Phobius"/>
    </source>
</evidence>
<dbReference type="AlphaFoldDB" id="A0A6A9QRD1"/>
<dbReference type="GO" id="GO:0015833">
    <property type="term" value="P:peptide transport"/>
    <property type="evidence" value="ECO:0007669"/>
    <property type="project" value="TreeGrafter"/>
</dbReference>
<dbReference type="PANTHER" id="PTHR30290">
    <property type="entry name" value="PERIPLASMIC BINDING COMPONENT OF ABC TRANSPORTER"/>
    <property type="match status" value="1"/>
</dbReference>
<evidence type="ECO:0000313" key="7">
    <source>
        <dbReference type="Proteomes" id="UP000470772"/>
    </source>
</evidence>
<dbReference type="SUPFAM" id="SSF53850">
    <property type="entry name" value="Periplasmic binding protein-like II"/>
    <property type="match status" value="1"/>
</dbReference>
<keyword evidence="4" id="KW-1133">Transmembrane helix</keyword>
<comment type="caution">
    <text evidence="6">The sequence shown here is derived from an EMBL/GenBank/DDBJ whole genome shotgun (WGS) entry which is preliminary data.</text>
</comment>
<dbReference type="PANTHER" id="PTHR30290:SF9">
    <property type="entry name" value="OLIGOPEPTIDE-BINDING PROTEIN APPA"/>
    <property type="match status" value="1"/>
</dbReference>
<dbReference type="InterPro" id="IPR000914">
    <property type="entry name" value="SBP_5_dom"/>
</dbReference>
<dbReference type="PIRSF" id="PIRSF002741">
    <property type="entry name" value="MppA"/>
    <property type="match status" value="1"/>
</dbReference>